<evidence type="ECO:0000313" key="4">
    <source>
        <dbReference type="EMBL" id="CDO69748.1"/>
    </source>
</evidence>
<evidence type="ECO:0008006" key="6">
    <source>
        <dbReference type="Google" id="ProtNLM"/>
    </source>
</evidence>
<evidence type="ECO:0000256" key="2">
    <source>
        <dbReference type="ARBA" id="ARBA00023002"/>
    </source>
</evidence>
<dbReference type="AlphaFoldDB" id="A0A060SBJ1"/>
<dbReference type="Proteomes" id="UP000029665">
    <property type="component" value="Unassembled WGS sequence"/>
</dbReference>
<dbReference type="PANTHER" id="PTHR33365">
    <property type="entry name" value="YALI0B05434P"/>
    <property type="match status" value="1"/>
</dbReference>
<evidence type="ECO:0000256" key="1">
    <source>
        <dbReference type="ARBA" id="ARBA00004685"/>
    </source>
</evidence>
<comment type="pathway">
    <text evidence="1">Mycotoxin biosynthesis.</text>
</comment>
<keyword evidence="2" id="KW-0560">Oxidoreductase</keyword>
<organism evidence="4 5">
    <name type="scientific">Pycnoporus cinnabarinus</name>
    <name type="common">Cinnabar-red polypore</name>
    <name type="synonym">Trametes cinnabarina</name>
    <dbReference type="NCBI Taxonomy" id="5643"/>
    <lineage>
        <taxon>Eukaryota</taxon>
        <taxon>Fungi</taxon>
        <taxon>Dikarya</taxon>
        <taxon>Basidiomycota</taxon>
        <taxon>Agaricomycotina</taxon>
        <taxon>Agaricomycetes</taxon>
        <taxon>Polyporales</taxon>
        <taxon>Polyporaceae</taxon>
        <taxon>Trametes</taxon>
    </lineage>
</organism>
<proteinExistence type="inferred from homology"/>
<name>A0A060SBJ1_PYCCI</name>
<dbReference type="STRING" id="5643.A0A060SBJ1"/>
<protein>
    <recommendedName>
        <fullName evidence="6">Oxidase ustYa</fullName>
    </recommendedName>
</protein>
<dbReference type="HOGENOM" id="CLU_042941_8_0_1"/>
<reference evidence="4" key="1">
    <citation type="submission" date="2014-01" db="EMBL/GenBank/DDBJ databases">
        <title>The genome of the white-rot fungus Pycnoporus cinnabarinus: a basidiomycete model with a versatile arsenal for lignocellulosic biomass breakdown.</title>
        <authorList>
            <person name="Levasseur A."/>
            <person name="Lomascolo A."/>
            <person name="Ruiz-Duenas F.J."/>
            <person name="Uzan E."/>
            <person name="Piumi F."/>
            <person name="Kues U."/>
            <person name="Ram A.F.J."/>
            <person name="Murat C."/>
            <person name="Haon M."/>
            <person name="Benoit I."/>
            <person name="Arfi Y."/>
            <person name="Chevret D."/>
            <person name="Drula E."/>
            <person name="Kwon M.J."/>
            <person name="Gouret P."/>
            <person name="Lesage-Meessen L."/>
            <person name="Lombard V."/>
            <person name="Mariette J."/>
            <person name="Noirot C."/>
            <person name="Park J."/>
            <person name="Patyshakuliyeva A."/>
            <person name="Wieneger R.A.B."/>
            <person name="Wosten H.A.B."/>
            <person name="Martin F."/>
            <person name="Coutinho P.M."/>
            <person name="de Vries R."/>
            <person name="Martinez A.T."/>
            <person name="Klopp C."/>
            <person name="Pontarotti P."/>
            <person name="Henrissat B."/>
            <person name="Record E."/>
        </authorList>
    </citation>
    <scope>NUCLEOTIDE SEQUENCE [LARGE SCALE GENOMIC DNA]</scope>
    <source>
        <strain evidence="4">BRFM137</strain>
    </source>
</reference>
<sequence length="204" mass="23623">MSRPLALGLLAVLGVVNVLVDYSFVEDFRKSFSQRPPPLSHFTWIEDDVPERMTLLDARPNVLMSIEESVRFGLHEPESSFEWLWQSTPDDGGNVHMGPNNRFFVVSLTHQQHCLRGLREVLDSVDGKPTGHDLHHSEHCLSFMREHILCAADTTLEPGDPFSRNFTAERVTVERECMDVEAWYGTMWRQWNEWLGFRSQHVMQ</sequence>
<dbReference type="PANTHER" id="PTHR33365:SF11">
    <property type="entry name" value="TAT PATHWAY SIGNAL SEQUENCE"/>
    <property type="match status" value="1"/>
</dbReference>
<dbReference type="EMBL" id="CCBP010000054">
    <property type="protein sequence ID" value="CDO69748.1"/>
    <property type="molecule type" value="Genomic_DNA"/>
</dbReference>
<dbReference type="InterPro" id="IPR021765">
    <property type="entry name" value="UstYa-like"/>
</dbReference>
<gene>
    <name evidence="4" type="ORF">BN946_scf184697.g20</name>
</gene>
<dbReference type="OrthoDB" id="3687641at2759"/>
<dbReference type="Pfam" id="PF11807">
    <property type="entry name" value="UstYa"/>
    <property type="match status" value="1"/>
</dbReference>
<accession>A0A060SBJ1</accession>
<dbReference type="OMA" id="ERECMDV"/>
<evidence type="ECO:0000313" key="5">
    <source>
        <dbReference type="Proteomes" id="UP000029665"/>
    </source>
</evidence>
<evidence type="ECO:0000256" key="3">
    <source>
        <dbReference type="ARBA" id="ARBA00035112"/>
    </source>
</evidence>
<dbReference type="GO" id="GO:0016491">
    <property type="term" value="F:oxidoreductase activity"/>
    <property type="evidence" value="ECO:0007669"/>
    <property type="project" value="UniProtKB-KW"/>
</dbReference>
<comment type="caution">
    <text evidence="4">The sequence shown here is derived from an EMBL/GenBank/DDBJ whole genome shotgun (WGS) entry which is preliminary data.</text>
</comment>
<keyword evidence="5" id="KW-1185">Reference proteome</keyword>
<comment type="similarity">
    <text evidence="3">Belongs to the ustYa family.</text>
</comment>
<dbReference type="GO" id="GO:0043386">
    <property type="term" value="P:mycotoxin biosynthetic process"/>
    <property type="evidence" value="ECO:0007669"/>
    <property type="project" value="InterPro"/>
</dbReference>